<dbReference type="GO" id="GO:0005634">
    <property type="term" value="C:nucleus"/>
    <property type="evidence" value="ECO:0007669"/>
    <property type="project" value="UniProtKB-SubCell"/>
</dbReference>
<proteinExistence type="inferred from homology"/>
<name>A0A9P6Q8D0_9FUNG</name>
<dbReference type="SMART" id="SM00415">
    <property type="entry name" value="HSF"/>
    <property type="match status" value="1"/>
</dbReference>
<dbReference type="Pfam" id="PF00447">
    <property type="entry name" value="HSF_DNA-bind"/>
    <property type="match status" value="1"/>
</dbReference>
<keyword evidence="6" id="KW-0539">Nucleus</keyword>
<dbReference type="Gene3D" id="1.10.10.10">
    <property type="entry name" value="Winged helix-like DNA-binding domain superfamily/Winged helix DNA-binding domain"/>
    <property type="match status" value="1"/>
</dbReference>
<dbReference type="PANTHER" id="PTHR10015">
    <property type="entry name" value="HEAT SHOCK TRANSCRIPTION FACTOR"/>
    <property type="match status" value="1"/>
</dbReference>
<comment type="subcellular location">
    <subcellularLocation>
        <location evidence="1">Nucleus</location>
    </subcellularLocation>
</comment>
<dbReference type="OrthoDB" id="60033at2759"/>
<accession>A0A9P6Q8D0</accession>
<comment type="caution">
    <text evidence="10">The sequence shown here is derived from an EMBL/GenBank/DDBJ whole genome shotgun (WGS) entry which is preliminary data.</text>
</comment>
<evidence type="ECO:0000256" key="5">
    <source>
        <dbReference type="ARBA" id="ARBA00023163"/>
    </source>
</evidence>
<evidence type="ECO:0000256" key="6">
    <source>
        <dbReference type="ARBA" id="ARBA00023242"/>
    </source>
</evidence>
<evidence type="ECO:0000256" key="2">
    <source>
        <dbReference type="ARBA" id="ARBA00006403"/>
    </source>
</evidence>
<feature type="region of interest" description="Disordered" evidence="8">
    <location>
        <begin position="164"/>
        <end position="223"/>
    </location>
</feature>
<protein>
    <recommendedName>
        <fullName evidence="9">HSF-type DNA-binding domain-containing protein</fullName>
    </recommendedName>
</protein>
<dbReference type="InterPro" id="IPR000232">
    <property type="entry name" value="HSF_DNA-bd"/>
</dbReference>
<dbReference type="Proteomes" id="UP000726737">
    <property type="component" value="Unassembled WGS sequence"/>
</dbReference>
<dbReference type="InterPro" id="IPR036388">
    <property type="entry name" value="WH-like_DNA-bd_sf"/>
</dbReference>
<organism evidence="10 11">
    <name type="scientific">Mortierella polycephala</name>
    <dbReference type="NCBI Taxonomy" id="41804"/>
    <lineage>
        <taxon>Eukaryota</taxon>
        <taxon>Fungi</taxon>
        <taxon>Fungi incertae sedis</taxon>
        <taxon>Mucoromycota</taxon>
        <taxon>Mortierellomycotina</taxon>
        <taxon>Mortierellomycetes</taxon>
        <taxon>Mortierellales</taxon>
        <taxon>Mortierellaceae</taxon>
        <taxon>Mortierella</taxon>
    </lineage>
</organism>
<dbReference type="GO" id="GO:0043565">
    <property type="term" value="F:sequence-specific DNA binding"/>
    <property type="evidence" value="ECO:0007669"/>
    <property type="project" value="InterPro"/>
</dbReference>
<evidence type="ECO:0000313" key="10">
    <source>
        <dbReference type="EMBL" id="KAG0262879.1"/>
    </source>
</evidence>
<keyword evidence="5" id="KW-0804">Transcription</keyword>
<comment type="similarity">
    <text evidence="2 7">Belongs to the HSF family.</text>
</comment>
<evidence type="ECO:0000256" key="4">
    <source>
        <dbReference type="ARBA" id="ARBA00023125"/>
    </source>
</evidence>
<dbReference type="AlphaFoldDB" id="A0A9P6Q8D0"/>
<feature type="compositionally biased region" description="Polar residues" evidence="8">
    <location>
        <begin position="1"/>
        <end position="10"/>
    </location>
</feature>
<evidence type="ECO:0000256" key="8">
    <source>
        <dbReference type="SAM" id="MobiDB-lite"/>
    </source>
</evidence>
<dbReference type="InterPro" id="IPR036390">
    <property type="entry name" value="WH_DNA-bd_sf"/>
</dbReference>
<feature type="compositionally biased region" description="Basic and acidic residues" evidence="8">
    <location>
        <begin position="104"/>
        <end position="125"/>
    </location>
</feature>
<feature type="compositionally biased region" description="Polar residues" evidence="8">
    <location>
        <begin position="78"/>
        <end position="102"/>
    </location>
</feature>
<dbReference type="PANTHER" id="PTHR10015:SF427">
    <property type="entry name" value="HEAT SHOCK FACTOR PROTEIN"/>
    <property type="match status" value="1"/>
</dbReference>
<evidence type="ECO:0000259" key="9">
    <source>
        <dbReference type="SMART" id="SM00415"/>
    </source>
</evidence>
<evidence type="ECO:0000256" key="1">
    <source>
        <dbReference type="ARBA" id="ARBA00004123"/>
    </source>
</evidence>
<gene>
    <name evidence="10" type="ORF">BG011_009587</name>
</gene>
<evidence type="ECO:0000313" key="11">
    <source>
        <dbReference type="Proteomes" id="UP000726737"/>
    </source>
</evidence>
<feature type="compositionally biased region" description="Polar residues" evidence="8">
    <location>
        <begin position="53"/>
        <end position="64"/>
    </location>
</feature>
<keyword evidence="11" id="KW-1185">Reference proteome</keyword>
<feature type="compositionally biased region" description="Basic and acidic residues" evidence="8">
    <location>
        <begin position="65"/>
        <end position="77"/>
    </location>
</feature>
<dbReference type="SUPFAM" id="SSF46785">
    <property type="entry name" value="Winged helix' DNA-binding domain"/>
    <property type="match status" value="1"/>
</dbReference>
<feature type="compositionally biased region" description="Acidic residues" evidence="8">
    <location>
        <begin position="179"/>
        <end position="205"/>
    </location>
</feature>
<sequence length="318" mass="36453">MTVSTVSQDDMVTPDMRKRPFRPDQDHSNDRRHPHNPSTSMCGPTAEGASILHRQSSSPTATESTSRRSSDNGRSNHDNNSSNATNIHSSSNYINYTNQNGRSDGFDGHLAHYSDKQQCSREDSGWKNNGHSREAAQTQLPLDEHEARYRHHGQQDSARIHQECNDNKGSSVGSNDQADNNDDFQDEAMSDEDNMEEDELDESEEGLAAQDNSNMSSTSDKEKHNSLVINMYTSRKHVKVRSMFVDKLFKMVEDSSIQHLISWAKEGDMFYVYNCIKLSDTVLPKFFKHNNWQSFVRQLNMYGFHKIYRYDRGECWSH</sequence>
<feature type="compositionally biased region" description="Basic and acidic residues" evidence="8">
    <location>
        <begin position="15"/>
        <end position="31"/>
    </location>
</feature>
<dbReference type="FunFam" id="1.10.10.10:FF:000027">
    <property type="entry name" value="Heat shock transcription factor 1"/>
    <property type="match status" value="1"/>
</dbReference>
<keyword evidence="4" id="KW-0238">DNA-binding</keyword>
<keyword evidence="3" id="KW-0805">Transcription regulation</keyword>
<reference evidence="10" key="1">
    <citation type="journal article" date="2020" name="Fungal Divers.">
        <title>Resolving the Mortierellaceae phylogeny through synthesis of multi-gene phylogenetics and phylogenomics.</title>
        <authorList>
            <person name="Vandepol N."/>
            <person name="Liber J."/>
            <person name="Desiro A."/>
            <person name="Na H."/>
            <person name="Kennedy M."/>
            <person name="Barry K."/>
            <person name="Grigoriev I.V."/>
            <person name="Miller A.N."/>
            <person name="O'Donnell K."/>
            <person name="Stajich J.E."/>
            <person name="Bonito G."/>
        </authorList>
    </citation>
    <scope>NUCLEOTIDE SEQUENCE</scope>
    <source>
        <strain evidence="10">KOD948</strain>
    </source>
</reference>
<feature type="region of interest" description="Disordered" evidence="8">
    <location>
        <begin position="1"/>
        <end position="142"/>
    </location>
</feature>
<evidence type="ECO:0000256" key="3">
    <source>
        <dbReference type="ARBA" id="ARBA00023015"/>
    </source>
</evidence>
<dbReference type="EMBL" id="JAAAJA010000087">
    <property type="protein sequence ID" value="KAG0262879.1"/>
    <property type="molecule type" value="Genomic_DNA"/>
</dbReference>
<dbReference type="GO" id="GO:0003700">
    <property type="term" value="F:DNA-binding transcription factor activity"/>
    <property type="evidence" value="ECO:0007669"/>
    <property type="project" value="InterPro"/>
</dbReference>
<dbReference type="PRINTS" id="PR00056">
    <property type="entry name" value="HSFDOMAIN"/>
</dbReference>
<feature type="domain" description="HSF-type DNA-binding" evidence="9">
    <location>
        <begin position="240"/>
        <end position="318"/>
    </location>
</feature>
<evidence type="ECO:0000256" key="7">
    <source>
        <dbReference type="RuleBase" id="RU004020"/>
    </source>
</evidence>